<sequence>LVERARKLEIHPFDRVPQQFGLPYVDMLPPVGPVYRSFREARGGPRGQGWTTVTPGVPITARRMVRARGVAGAPQAPLLHIGTGPTHSGDEPIDVDSESEEFTREETEDKTMGGEVGETAEEDDSDSEWHDTQSILRPKRVEESAEK</sequence>
<name>A0AA38FB02_TAXCH</name>
<gene>
    <name evidence="2" type="ORF">KI387_039591</name>
</gene>
<feature type="compositionally biased region" description="Acidic residues" evidence="1">
    <location>
        <begin position="91"/>
        <end position="100"/>
    </location>
</feature>
<dbReference type="AlphaFoldDB" id="A0AA38FB02"/>
<feature type="non-terminal residue" evidence="2">
    <location>
        <position position="147"/>
    </location>
</feature>
<feature type="region of interest" description="Disordered" evidence="1">
    <location>
        <begin position="74"/>
        <end position="147"/>
    </location>
</feature>
<comment type="caution">
    <text evidence="2">The sequence shown here is derived from an EMBL/GenBank/DDBJ whole genome shotgun (WGS) entry which is preliminary data.</text>
</comment>
<feature type="compositionally biased region" description="Basic and acidic residues" evidence="1">
    <location>
        <begin position="101"/>
        <end position="112"/>
    </location>
</feature>
<accession>A0AA38FB02</accession>
<feature type="non-terminal residue" evidence="2">
    <location>
        <position position="1"/>
    </location>
</feature>
<evidence type="ECO:0000313" key="3">
    <source>
        <dbReference type="Proteomes" id="UP000824469"/>
    </source>
</evidence>
<dbReference type="EMBL" id="JAHRHJ020000011">
    <property type="protein sequence ID" value="KAH9296003.1"/>
    <property type="molecule type" value="Genomic_DNA"/>
</dbReference>
<proteinExistence type="predicted"/>
<keyword evidence="3" id="KW-1185">Reference proteome</keyword>
<evidence type="ECO:0000313" key="2">
    <source>
        <dbReference type="EMBL" id="KAH9296003.1"/>
    </source>
</evidence>
<organism evidence="2 3">
    <name type="scientific">Taxus chinensis</name>
    <name type="common">Chinese yew</name>
    <name type="synonym">Taxus wallichiana var. chinensis</name>
    <dbReference type="NCBI Taxonomy" id="29808"/>
    <lineage>
        <taxon>Eukaryota</taxon>
        <taxon>Viridiplantae</taxon>
        <taxon>Streptophyta</taxon>
        <taxon>Embryophyta</taxon>
        <taxon>Tracheophyta</taxon>
        <taxon>Spermatophyta</taxon>
        <taxon>Pinopsida</taxon>
        <taxon>Pinidae</taxon>
        <taxon>Conifers II</taxon>
        <taxon>Cupressales</taxon>
        <taxon>Taxaceae</taxon>
        <taxon>Taxus</taxon>
    </lineage>
</organism>
<reference evidence="2 3" key="1">
    <citation type="journal article" date="2021" name="Nat. Plants">
        <title>The Taxus genome provides insights into paclitaxel biosynthesis.</title>
        <authorList>
            <person name="Xiong X."/>
            <person name="Gou J."/>
            <person name="Liao Q."/>
            <person name="Li Y."/>
            <person name="Zhou Q."/>
            <person name="Bi G."/>
            <person name="Li C."/>
            <person name="Du R."/>
            <person name="Wang X."/>
            <person name="Sun T."/>
            <person name="Guo L."/>
            <person name="Liang H."/>
            <person name="Lu P."/>
            <person name="Wu Y."/>
            <person name="Zhang Z."/>
            <person name="Ro D.K."/>
            <person name="Shang Y."/>
            <person name="Huang S."/>
            <person name="Yan J."/>
        </authorList>
    </citation>
    <scope>NUCLEOTIDE SEQUENCE [LARGE SCALE GENOMIC DNA]</scope>
    <source>
        <strain evidence="2">Ta-2019</strain>
    </source>
</reference>
<dbReference type="Proteomes" id="UP000824469">
    <property type="component" value="Unassembled WGS sequence"/>
</dbReference>
<evidence type="ECO:0000256" key="1">
    <source>
        <dbReference type="SAM" id="MobiDB-lite"/>
    </source>
</evidence>
<protein>
    <submittedName>
        <fullName evidence="2">Uncharacterized protein</fullName>
    </submittedName>
</protein>